<feature type="transmembrane region" description="Helical" evidence="1">
    <location>
        <begin position="47"/>
        <end position="65"/>
    </location>
</feature>
<dbReference type="AlphaFoldDB" id="A0A1J9YE07"/>
<keyword evidence="1" id="KW-0812">Transmembrane</keyword>
<feature type="transmembrane region" description="Helical" evidence="1">
    <location>
        <begin position="7"/>
        <end position="27"/>
    </location>
</feature>
<feature type="transmembrane region" description="Helical" evidence="1">
    <location>
        <begin position="103"/>
        <end position="124"/>
    </location>
</feature>
<feature type="transmembrane region" description="Helical" evidence="1">
    <location>
        <begin position="77"/>
        <end position="97"/>
    </location>
</feature>
<reference evidence="3" key="2">
    <citation type="submission" date="2017-04" db="EMBL/GenBank/DDBJ databases">
        <authorList>
            <person name="Afonso C.L."/>
            <person name="Miller P.J."/>
            <person name="Scott M.A."/>
            <person name="Spackman E."/>
            <person name="Goraichik I."/>
            <person name="Dimitrov K.M."/>
            <person name="Suarez D.L."/>
            <person name="Swayne D.E."/>
        </authorList>
    </citation>
    <scope>NUCLEOTIDE SEQUENCE [LARGE SCALE GENOMIC DNA]</scope>
    <source>
        <strain evidence="3">16-00191</strain>
    </source>
</reference>
<keyword evidence="1" id="KW-0472">Membrane</keyword>
<reference evidence="2" key="3">
    <citation type="submission" date="2022-11" db="EMBL/GenBank/DDBJ databases">
        <title>WGS-based characterization of Bacillus cereus isolated from food &amp; feed additives.</title>
        <authorList>
            <person name="Bogaerts B."/>
            <person name="Fraiture M.-A."/>
            <person name="Roosens N.H.C."/>
            <person name="De Keersmaecker S.C.J."/>
            <person name="Vanneste K."/>
        </authorList>
    </citation>
    <scope>NUCLEOTIDE SEQUENCE</scope>
    <source>
        <strain evidence="2">74.2</strain>
    </source>
</reference>
<keyword evidence="1" id="KW-1133">Transmembrane helix</keyword>
<dbReference type="Proteomes" id="UP001174229">
    <property type="component" value="Unassembled WGS sequence"/>
</dbReference>
<proteinExistence type="predicted"/>
<dbReference type="RefSeq" id="WP_001080901.1">
    <property type="nucleotide sequence ID" value="NZ_CP093424.1"/>
</dbReference>
<dbReference type="InterPro" id="IPR020348">
    <property type="entry name" value="Uncharacterised_YvaD"/>
</dbReference>
<evidence type="ECO:0000313" key="2">
    <source>
        <dbReference type="EMBL" id="MDK7394052.1"/>
    </source>
</evidence>
<organism evidence="3 4">
    <name type="scientific">Bacillus pacificus</name>
    <dbReference type="NCBI Taxonomy" id="2026187"/>
    <lineage>
        <taxon>Bacteria</taxon>
        <taxon>Bacillati</taxon>
        <taxon>Bacillota</taxon>
        <taxon>Bacilli</taxon>
        <taxon>Bacillales</taxon>
        <taxon>Bacillaceae</taxon>
        <taxon>Bacillus</taxon>
        <taxon>Bacillus cereus group</taxon>
    </lineage>
</organism>
<protein>
    <submittedName>
        <fullName evidence="2">YvaD family protein</fullName>
    </submittedName>
</protein>
<dbReference type="EMBL" id="JAPNPE010000012">
    <property type="protein sequence ID" value="MDK7394052.1"/>
    <property type="molecule type" value="Genomic_DNA"/>
</dbReference>
<sequence length="144" mass="17565">MNRLKYFFLITDLGFVVYWLITIFHMIPQEYLFKDYQDPILVAWNWSFLPLDLLISLTGFLSLYLHSKQKHIWSHFAFLSLILTFCSGLQALAFWTIRLDFDMSWWIPNLYLLVYPCFFLKSVWRECGSYETNMRKEFMERQDL</sequence>
<dbReference type="Proteomes" id="UP000194499">
    <property type="component" value="Unassembled WGS sequence"/>
</dbReference>
<reference evidence="4" key="1">
    <citation type="submission" date="2017-04" db="EMBL/GenBank/DDBJ databases">
        <authorList>
            <person name="Criscuolo A."/>
        </authorList>
    </citation>
    <scope>NUCLEOTIDE SEQUENCE [LARGE SCALE GENOMIC DNA]</scope>
</reference>
<evidence type="ECO:0000313" key="3">
    <source>
        <dbReference type="EMBL" id="SME34764.1"/>
    </source>
</evidence>
<evidence type="ECO:0000313" key="4">
    <source>
        <dbReference type="Proteomes" id="UP000194499"/>
    </source>
</evidence>
<gene>
    <name evidence="3" type="ORF">BACERE00191_04771</name>
    <name evidence="2" type="ORF">OWO78_22030</name>
</gene>
<accession>A0A1J9YE07</accession>
<dbReference type="EMBL" id="FWZB01000046">
    <property type="protein sequence ID" value="SME34764.1"/>
    <property type="molecule type" value="Genomic_DNA"/>
</dbReference>
<dbReference type="Pfam" id="PF17314">
    <property type="entry name" value="DUF5360"/>
    <property type="match status" value="1"/>
</dbReference>
<evidence type="ECO:0000256" key="1">
    <source>
        <dbReference type="SAM" id="Phobius"/>
    </source>
</evidence>
<name>A0A1J9YE07_9BACI</name>